<evidence type="ECO:0000256" key="1">
    <source>
        <dbReference type="SAM" id="Phobius"/>
    </source>
</evidence>
<keyword evidence="3" id="KW-1185">Reference proteome</keyword>
<dbReference type="Proteomes" id="UP001497497">
    <property type="component" value="Unassembled WGS sequence"/>
</dbReference>
<accession>A0AAV2IJ90</accession>
<evidence type="ECO:0000313" key="3">
    <source>
        <dbReference type="Proteomes" id="UP001497497"/>
    </source>
</evidence>
<dbReference type="InterPro" id="IPR036265">
    <property type="entry name" value="HIT-like_sf"/>
</dbReference>
<keyword evidence="1" id="KW-0472">Membrane</keyword>
<dbReference type="PANTHER" id="PTHR34714">
    <property type="entry name" value="EGF-LIKE DOMAIN-CONTAINING PROTEIN"/>
    <property type="match status" value="1"/>
</dbReference>
<dbReference type="EMBL" id="CAXITT010000798">
    <property type="protein sequence ID" value="CAL1546321.1"/>
    <property type="molecule type" value="Genomic_DNA"/>
</dbReference>
<gene>
    <name evidence="2" type="ORF">GSLYS_00019698001</name>
</gene>
<feature type="transmembrane region" description="Helical" evidence="1">
    <location>
        <begin position="26"/>
        <end position="43"/>
    </location>
</feature>
<evidence type="ECO:0008006" key="4">
    <source>
        <dbReference type="Google" id="ProtNLM"/>
    </source>
</evidence>
<protein>
    <recommendedName>
        <fullName evidence="4">Galactose-1-phosphate uridylyltransferase</fullName>
    </recommendedName>
</protein>
<sequence>MKFLHVCKVRRSMADILIGNRTRRQCLLMSGAMFLVIFMYILLNTQGNLTFPPLMTRFASCNVSGPSHLGPHRDYDEWPVFAVQVISHETFKSSCIPAGKFSISGIPDLLPDWSKADGPGCRDLYDKFTAIYLIEKRIGSVKIPETFVMKVKDWLGNQDSLYQELFHQDIIHITNMYTRETTVFNPLRDKRPVTKPKESEEAYLERITKESAINCDFCKYKNYTAEHDFGRVESELSFSASNIFKLDRLHAVITIKDHDPVNWSYEQYMDMMRLTNVWLDKAFKSEPEAMYPAIIWDLLPKSGSSQLHPHDQVFLSPNRYQGMVENWRRAGQDYYADRRSNYFTDLISLYSALGLAVPFKSAVALASLTPRKDNEVDIIAPEANDDFFQLIYYVLRGFMDDHKKYSFSLGGGYPALDKGCKTGRIPAFVRIITRGVMTEIRTDISALELFTATNVNIDPYKVINIIKESIQKRAPR</sequence>
<evidence type="ECO:0000313" key="2">
    <source>
        <dbReference type="EMBL" id="CAL1546321.1"/>
    </source>
</evidence>
<comment type="caution">
    <text evidence="2">The sequence shown here is derived from an EMBL/GenBank/DDBJ whole genome shotgun (WGS) entry which is preliminary data.</text>
</comment>
<dbReference type="PANTHER" id="PTHR34714:SF3">
    <property type="match status" value="1"/>
</dbReference>
<organism evidence="2 3">
    <name type="scientific">Lymnaea stagnalis</name>
    <name type="common">Great pond snail</name>
    <name type="synonym">Helix stagnalis</name>
    <dbReference type="NCBI Taxonomy" id="6523"/>
    <lineage>
        <taxon>Eukaryota</taxon>
        <taxon>Metazoa</taxon>
        <taxon>Spiralia</taxon>
        <taxon>Lophotrochozoa</taxon>
        <taxon>Mollusca</taxon>
        <taxon>Gastropoda</taxon>
        <taxon>Heterobranchia</taxon>
        <taxon>Euthyneura</taxon>
        <taxon>Panpulmonata</taxon>
        <taxon>Hygrophila</taxon>
        <taxon>Lymnaeoidea</taxon>
        <taxon>Lymnaeidae</taxon>
        <taxon>Lymnaea</taxon>
    </lineage>
</organism>
<dbReference type="AlphaFoldDB" id="A0AAV2IJ90"/>
<reference evidence="2 3" key="1">
    <citation type="submission" date="2024-04" db="EMBL/GenBank/DDBJ databases">
        <authorList>
            <consortium name="Genoscope - CEA"/>
            <person name="William W."/>
        </authorList>
    </citation>
    <scope>NUCLEOTIDE SEQUENCE [LARGE SCALE GENOMIC DNA]</scope>
</reference>
<keyword evidence="1" id="KW-1133">Transmembrane helix</keyword>
<keyword evidence="1" id="KW-0812">Transmembrane</keyword>
<name>A0AAV2IJ90_LYMST</name>
<dbReference type="SUPFAM" id="SSF54197">
    <property type="entry name" value="HIT-like"/>
    <property type="match status" value="1"/>
</dbReference>
<proteinExistence type="predicted"/>